<gene>
    <name evidence="1" type="ORF">AMECASPLE_027644</name>
</gene>
<keyword evidence="2" id="KW-1185">Reference proteome</keyword>
<name>A0ABV0Z3J7_9TELE</name>
<evidence type="ECO:0000313" key="1">
    <source>
        <dbReference type="EMBL" id="MEQ2300626.1"/>
    </source>
</evidence>
<proteinExistence type="predicted"/>
<accession>A0ABV0Z3J7</accession>
<dbReference type="Proteomes" id="UP001469553">
    <property type="component" value="Unassembled WGS sequence"/>
</dbReference>
<evidence type="ECO:0000313" key="2">
    <source>
        <dbReference type="Proteomes" id="UP001469553"/>
    </source>
</evidence>
<dbReference type="EMBL" id="JAHRIP010049973">
    <property type="protein sequence ID" value="MEQ2300626.1"/>
    <property type="molecule type" value="Genomic_DNA"/>
</dbReference>
<protein>
    <submittedName>
        <fullName evidence="1">Uncharacterized protein</fullName>
    </submittedName>
</protein>
<reference evidence="1 2" key="1">
    <citation type="submission" date="2021-06" db="EMBL/GenBank/DDBJ databases">
        <authorList>
            <person name="Palmer J.M."/>
        </authorList>
    </citation>
    <scope>NUCLEOTIDE SEQUENCE [LARGE SCALE GENOMIC DNA]</scope>
    <source>
        <strain evidence="1 2">AS_MEX2019</strain>
        <tissue evidence="1">Muscle</tissue>
    </source>
</reference>
<sequence>MLLTPNYDPTIQMLQQKLRLIRPGNVFPVFYGPVLVNLCELQPQFPVLSCSCCIPCTSRFHVLCIQRCSSACLGCNEWLFELLLPFYQLEPVWPFSSDLWHQQGICAQRTAAHWIVSLFRPFSVNHRDGSA</sequence>
<comment type="caution">
    <text evidence="1">The sequence shown here is derived from an EMBL/GenBank/DDBJ whole genome shotgun (WGS) entry which is preliminary data.</text>
</comment>
<organism evidence="1 2">
    <name type="scientific">Ameca splendens</name>
    <dbReference type="NCBI Taxonomy" id="208324"/>
    <lineage>
        <taxon>Eukaryota</taxon>
        <taxon>Metazoa</taxon>
        <taxon>Chordata</taxon>
        <taxon>Craniata</taxon>
        <taxon>Vertebrata</taxon>
        <taxon>Euteleostomi</taxon>
        <taxon>Actinopterygii</taxon>
        <taxon>Neopterygii</taxon>
        <taxon>Teleostei</taxon>
        <taxon>Neoteleostei</taxon>
        <taxon>Acanthomorphata</taxon>
        <taxon>Ovalentaria</taxon>
        <taxon>Atherinomorphae</taxon>
        <taxon>Cyprinodontiformes</taxon>
        <taxon>Goodeidae</taxon>
        <taxon>Ameca</taxon>
    </lineage>
</organism>